<dbReference type="InterPro" id="IPR044107">
    <property type="entry name" value="PIKKc_ATM"/>
</dbReference>
<evidence type="ECO:0000256" key="4">
    <source>
        <dbReference type="ARBA" id="ARBA00012513"/>
    </source>
</evidence>
<evidence type="ECO:0000256" key="18">
    <source>
        <dbReference type="ARBA" id="ARBA00032467"/>
    </source>
</evidence>
<dbReference type="CDD" id="cd05171">
    <property type="entry name" value="PIKKc_ATM"/>
    <property type="match status" value="1"/>
</dbReference>
<dbReference type="GO" id="GO:0003677">
    <property type="term" value="F:DNA binding"/>
    <property type="evidence" value="ECO:0007669"/>
    <property type="project" value="UniProtKB-KW"/>
</dbReference>
<evidence type="ECO:0000256" key="5">
    <source>
        <dbReference type="ARBA" id="ARBA00014619"/>
    </source>
</evidence>
<dbReference type="InterPro" id="IPR011009">
    <property type="entry name" value="Kinase-like_dom_sf"/>
</dbReference>
<evidence type="ECO:0000256" key="1">
    <source>
        <dbReference type="ARBA" id="ARBA00004123"/>
    </source>
</evidence>
<comment type="similarity">
    <text evidence="3">Belongs to the PI3/PI4-kinase family. ATM subfamily.</text>
</comment>
<evidence type="ECO:0000256" key="8">
    <source>
        <dbReference type="ARBA" id="ARBA00022679"/>
    </source>
</evidence>
<dbReference type="SUPFAM" id="SSF56112">
    <property type="entry name" value="Protein kinase-like (PK-like)"/>
    <property type="match status" value="1"/>
</dbReference>
<dbReference type="EMBL" id="BTGB01000001">
    <property type="protein sequence ID" value="GMM44774.1"/>
    <property type="molecule type" value="Genomic_DNA"/>
</dbReference>
<dbReference type="EC" id="2.7.11.1" evidence="4"/>
<keyword evidence="24" id="KW-0238">DNA-binding</keyword>
<evidence type="ECO:0000313" key="24">
    <source>
        <dbReference type="EMBL" id="GMM44774.1"/>
    </source>
</evidence>
<dbReference type="InterPro" id="IPR018936">
    <property type="entry name" value="PI3/4_kinase_CS"/>
</dbReference>
<reference evidence="24 25" key="1">
    <citation type="journal article" date="2023" name="Elife">
        <title>Identification of key yeast species and microbe-microbe interactions impacting larval growth of Drosophila in the wild.</title>
        <authorList>
            <person name="Mure A."/>
            <person name="Sugiura Y."/>
            <person name="Maeda R."/>
            <person name="Honda K."/>
            <person name="Sakurai N."/>
            <person name="Takahashi Y."/>
            <person name="Watada M."/>
            <person name="Katoh T."/>
            <person name="Gotoh A."/>
            <person name="Gotoh Y."/>
            <person name="Taniguchi I."/>
            <person name="Nakamura K."/>
            <person name="Hayashi T."/>
            <person name="Katayama T."/>
            <person name="Uemura T."/>
            <person name="Hattori Y."/>
        </authorList>
    </citation>
    <scope>NUCLEOTIDE SEQUENCE [LARGE SCALE GENOMIC DNA]</scope>
    <source>
        <strain evidence="24 25">PK-24</strain>
    </source>
</reference>
<evidence type="ECO:0000256" key="2">
    <source>
        <dbReference type="ARBA" id="ARBA00004574"/>
    </source>
</evidence>
<evidence type="ECO:0000256" key="13">
    <source>
        <dbReference type="ARBA" id="ARBA00022895"/>
    </source>
</evidence>
<keyword evidence="13" id="KW-0158">Chromosome</keyword>
<dbReference type="PANTHER" id="PTHR37079:SF4">
    <property type="entry name" value="SERINE_THREONINE-PROTEIN KINASE ATM"/>
    <property type="match status" value="1"/>
</dbReference>
<dbReference type="InterPro" id="IPR036940">
    <property type="entry name" value="PI3/4_kinase_cat_sf"/>
</dbReference>
<keyword evidence="12" id="KW-0067">ATP-binding</keyword>
<feature type="domain" description="FATC" evidence="23">
    <location>
        <begin position="1491"/>
        <end position="1523"/>
    </location>
</feature>
<evidence type="ECO:0000259" key="22">
    <source>
        <dbReference type="PROSITE" id="PS51189"/>
    </source>
</evidence>
<dbReference type="PROSITE" id="PS00916">
    <property type="entry name" value="PI3_4_KINASE_2"/>
    <property type="match status" value="1"/>
</dbReference>
<keyword evidence="13" id="KW-0779">Telomere</keyword>
<dbReference type="PANTHER" id="PTHR37079">
    <property type="entry name" value="SERINE/THREONINE-PROTEIN KINASE ATM"/>
    <property type="match status" value="1"/>
</dbReference>
<dbReference type="Proteomes" id="UP001378960">
    <property type="component" value="Unassembled WGS sequence"/>
</dbReference>
<sequence>MKNTHICEVLTNSLAPLLKSQSIKDEVSLIMRVMLERNKNIHSVISIPIWASLLGALFGDDKSTNIVELKKLVIELKSKVKLGAYDECFKYGIEIIENADGFPLPDFVSFVNNAFDDTANTHVLIEYISSLFNYSSAVKSHRFKIDRNKLSSKFIDNIYSVKLEYSKILSKSFSIWIGKCFGVYYENTGNYPKTPTFEFENTLLRESIPLNFNEEVKSMDIIFKLLLAELPNAPLKNTYCVDSIIGVILNKFNIQAESVSSFISYDRLFASFEEFIFPMGNYVCSLSIDQVEDNTVTYYRGTLETALNGFSTKICTCKIETWITEIMFSIINELSSQSSIIVLLANYICHSPSFAIKCFCPLVLYYIETQTTRRGTFIVFMIDRFFKENMKKVPKKAIEIFVELALLIRLGAKAGNVKFISIYKQFYIDQICEAALLINRNKSALMLYEDYYTTIDIINVKNLLHEPAYYNYLKATYSGIENSDLMFGLPIVPEMSYGLEILKHKNIKSGEMMFNNAIFDSRLLLNNNNGYDAIADIADGMMTRGWSGISNILTEYSQNEDTVNEASSNSDILYEQMWKLNQWDIPVVDNGLTENKCIYSVLRQVKERPQDSKDICHDAIEKLVSFDINTFGKGYFSKIDTMKSWLRTLSICNTVEEITSLENLTFEEFMKKCNQSNIWFRNATVSDFENILLSRRSVFELITKCGNSNQIKYFDLSDTKCYIGIINELHIYNKIMTDNGVTQKAINSSVLLNQISQNRYNNKNIHVHKIAKFNLANAFWTQQSDTRFPIETLKNIIEMENTQTMSDERTSETNEGFTRISKELIISTIAKWCDECKQETSSMIMSNYILPNEESLENISKVDISEDLGLTYHIMAKFCDDQISRYAKDTSIDKVSSNIKMIEKDIRSIKKFIKEEADKEKKRYALQDLNRLQIRHKAHIKELQASKFESNNYIEKAVHFYFKSIEFGNHEFCENDIDRFCSLWIEHNDINIGEDELLGLPMFNFVPWCNQLVSKLLDEETNFQVLLRKLVINISLSHPFHILYLLKSLIMTKKESDDSAAVSRGKVSEKIWVQLKVLEHNFNVENISGILESVNSFADNAVVVAASKLKNTKKISIYKVPNGKWWLDSLPLLNLPSPVKSILVKKIGSYKESELPIIRNINEQITIAASGVSHPKIMKLLLSNGENQKMLLKAPDDLRQDSIMKQVFEKVNKILWKDIETRKRNLRIRVYNVLPLGPTSGVLEFVPNSVPLIDILKSMHVNDELDINEARLKMKEVQTQSKAVRYQVYKDICKKVLPNLRGFFYNNFTSPDLWFDSRVLYSNGIATTSITGYVLGIGDRHCNNILLDKSSGEPIHIDFGVAFDQGKTLPIPETVPFRLTRDLVDGMGITGVNGIFSKSCEHVLRVLRLNKLYISGILNVLKYDPLYSWTLSPLRKKKLKLIYFTEGEMGDVTGNNNVANTNKKNSNELTHDIEIEANTAIETVKNKLEAKGLSDEAVVRELIRDATDENNLSVIFMGWAPFL</sequence>
<dbReference type="Pfam" id="PF00454">
    <property type="entry name" value="PI3_PI4_kinase"/>
    <property type="match status" value="1"/>
</dbReference>
<dbReference type="PROSITE" id="PS00915">
    <property type="entry name" value="PI3_4_KINASE_1"/>
    <property type="match status" value="1"/>
</dbReference>
<dbReference type="Pfam" id="PF02260">
    <property type="entry name" value="FATC"/>
    <property type="match status" value="1"/>
</dbReference>
<keyword evidence="9" id="KW-0547">Nucleotide-binding</keyword>
<evidence type="ECO:0000256" key="19">
    <source>
        <dbReference type="ARBA" id="ARBA00047899"/>
    </source>
</evidence>
<proteinExistence type="inferred from homology"/>
<keyword evidence="25" id="KW-1185">Reference proteome</keyword>
<dbReference type="PROSITE" id="PS50290">
    <property type="entry name" value="PI3_4_KINASE_3"/>
    <property type="match status" value="1"/>
</dbReference>
<evidence type="ECO:0000256" key="15">
    <source>
        <dbReference type="ARBA" id="ARBA00030020"/>
    </source>
</evidence>
<keyword evidence="11 24" id="KW-0418">Kinase</keyword>
<dbReference type="GO" id="GO:0004674">
    <property type="term" value="F:protein serine/threonine kinase activity"/>
    <property type="evidence" value="ECO:0007669"/>
    <property type="project" value="UniProtKB-KW"/>
</dbReference>
<keyword evidence="7" id="KW-0723">Serine/threonine-protein kinase</keyword>
<dbReference type="SMART" id="SM01343">
    <property type="entry name" value="FATC"/>
    <property type="match status" value="1"/>
</dbReference>
<evidence type="ECO:0000256" key="6">
    <source>
        <dbReference type="ARBA" id="ARBA00020288"/>
    </source>
</evidence>
<evidence type="ECO:0000256" key="16">
    <source>
        <dbReference type="ARBA" id="ARBA00030222"/>
    </source>
</evidence>
<evidence type="ECO:0000256" key="17">
    <source>
        <dbReference type="ARBA" id="ARBA00031460"/>
    </source>
</evidence>
<evidence type="ECO:0000256" key="7">
    <source>
        <dbReference type="ARBA" id="ARBA00022527"/>
    </source>
</evidence>
<feature type="domain" description="PI3K/PI4K catalytic" evidence="21">
    <location>
        <begin position="1162"/>
        <end position="1470"/>
    </location>
</feature>
<dbReference type="GO" id="GO:0005634">
    <property type="term" value="C:nucleus"/>
    <property type="evidence" value="ECO:0007669"/>
    <property type="project" value="UniProtKB-SubCell"/>
</dbReference>
<dbReference type="InterPro" id="IPR038980">
    <property type="entry name" value="ATM_plant"/>
</dbReference>
<name>A0AAV5QZZ7_PICKL</name>
<evidence type="ECO:0000256" key="11">
    <source>
        <dbReference type="ARBA" id="ARBA00022777"/>
    </source>
</evidence>
<evidence type="ECO:0000256" key="10">
    <source>
        <dbReference type="ARBA" id="ARBA00022763"/>
    </source>
</evidence>
<evidence type="ECO:0000259" key="23">
    <source>
        <dbReference type="PROSITE" id="PS51190"/>
    </source>
</evidence>
<dbReference type="SMART" id="SM00146">
    <property type="entry name" value="PI3Kc"/>
    <property type="match status" value="1"/>
</dbReference>
<dbReference type="InterPro" id="IPR014009">
    <property type="entry name" value="PIK_FAT"/>
</dbReference>
<evidence type="ECO:0000256" key="12">
    <source>
        <dbReference type="ARBA" id="ARBA00022840"/>
    </source>
</evidence>
<protein>
    <recommendedName>
        <fullName evidence="5">Serine/threonine-protein kinase TEL1</fullName>
        <ecNumber evidence="4">2.7.11.1</ecNumber>
    </recommendedName>
    <alternativeName>
        <fullName evidence="15">ATM homolog</fullName>
    </alternativeName>
    <alternativeName>
        <fullName evidence="17 18">DNA-damage checkpoint kinase TEL1</fullName>
    </alternativeName>
    <alternativeName>
        <fullName evidence="6">Serine/threonine-protein kinase tel1</fullName>
    </alternativeName>
    <alternativeName>
        <fullName evidence="16">Telomere length regulation protein 1</fullName>
    </alternativeName>
</protein>
<gene>
    <name evidence="24" type="ORF">DAPK24_013490</name>
</gene>
<dbReference type="InterPro" id="IPR003152">
    <property type="entry name" value="FATC_dom"/>
</dbReference>
<keyword evidence="14" id="KW-0539">Nucleus</keyword>
<dbReference type="Gene3D" id="3.30.1010.10">
    <property type="entry name" value="Phosphatidylinositol 3-kinase Catalytic Subunit, Chain A, domain 4"/>
    <property type="match status" value="1"/>
</dbReference>
<evidence type="ECO:0000313" key="25">
    <source>
        <dbReference type="Proteomes" id="UP001378960"/>
    </source>
</evidence>
<comment type="caution">
    <text evidence="24">The sequence shown here is derived from an EMBL/GenBank/DDBJ whole genome shotgun (WGS) entry which is preliminary data.</text>
</comment>
<keyword evidence="8" id="KW-0808">Transferase</keyword>
<dbReference type="PROSITE" id="PS51189">
    <property type="entry name" value="FAT"/>
    <property type="match status" value="1"/>
</dbReference>
<accession>A0AAV5QZZ7</accession>
<evidence type="ECO:0000256" key="3">
    <source>
        <dbReference type="ARBA" id="ARBA00010769"/>
    </source>
</evidence>
<dbReference type="Gene3D" id="1.10.1070.11">
    <property type="entry name" value="Phosphatidylinositol 3-/4-kinase, catalytic domain"/>
    <property type="match status" value="1"/>
</dbReference>
<comment type="subcellular location">
    <subcellularLocation>
        <location evidence="2">Chromosome</location>
        <location evidence="2">Telomere</location>
    </subcellularLocation>
    <subcellularLocation>
        <location evidence="1">Nucleus</location>
    </subcellularLocation>
</comment>
<evidence type="ECO:0000256" key="20">
    <source>
        <dbReference type="ARBA" id="ARBA00048679"/>
    </source>
</evidence>
<evidence type="ECO:0000256" key="14">
    <source>
        <dbReference type="ARBA" id="ARBA00023242"/>
    </source>
</evidence>
<comment type="catalytic activity">
    <reaction evidence="20">
        <text>L-seryl-[protein] + ATP = O-phospho-L-seryl-[protein] + ADP + H(+)</text>
        <dbReference type="Rhea" id="RHEA:17989"/>
        <dbReference type="Rhea" id="RHEA-COMP:9863"/>
        <dbReference type="Rhea" id="RHEA-COMP:11604"/>
        <dbReference type="ChEBI" id="CHEBI:15378"/>
        <dbReference type="ChEBI" id="CHEBI:29999"/>
        <dbReference type="ChEBI" id="CHEBI:30616"/>
        <dbReference type="ChEBI" id="CHEBI:83421"/>
        <dbReference type="ChEBI" id="CHEBI:456216"/>
        <dbReference type="EC" id="2.7.11.1"/>
    </reaction>
</comment>
<dbReference type="GO" id="GO:0000781">
    <property type="term" value="C:chromosome, telomeric region"/>
    <property type="evidence" value="ECO:0007669"/>
    <property type="project" value="UniProtKB-SubCell"/>
</dbReference>
<evidence type="ECO:0000259" key="21">
    <source>
        <dbReference type="PROSITE" id="PS50290"/>
    </source>
</evidence>
<dbReference type="GO" id="GO:0035556">
    <property type="term" value="P:intracellular signal transduction"/>
    <property type="evidence" value="ECO:0007669"/>
    <property type="project" value="UniProtKB-ARBA"/>
</dbReference>
<feature type="domain" description="FAT" evidence="22">
    <location>
        <begin position="430"/>
        <end position="1052"/>
    </location>
</feature>
<comment type="catalytic activity">
    <reaction evidence="19">
        <text>L-threonyl-[protein] + ATP = O-phospho-L-threonyl-[protein] + ADP + H(+)</text>
        <dbReference type="Rhea" id="RHEA:46608"/>
        <dbReference type="Rhea" id="RHEA-COMP:11060"/>
        <dbReference type="Rhea" id="RHEA-COMP:11605"/>
        <dbReference type="ChEBI" id="CHEBI:15378"/>
        <dbReference type="ChEBI" id="CHEBI:30013"/>
        <dbReference type="ChEBI" id="CHEBI:30616"/>
        <dbReference type="ChEBI" id="CHEBI:61977"/>
        <dbReference type="ChEBI" id="CHEBI:456216"/>
        <dbReference type="EC" id="2.7.11.1"/>
    </reaction>
</comment>
<dbReference type="GO" id="GO:0006281">
    <property type="term" value="P:DNA repair"/>
    <property type="evidence" value="ECO:0007669"/>
    <property type="project" value="InterPro"/>
</dbReference>
<evidence type="ECO:0000256" key="9">
    <source>
        <dbReference type="ARBA" id="ARBA00022741"/>
    </source>
</evidence>
<organism evidence="24 25">
    <name type="scientific">Pichia kluyveri</name>
    <name type="common">Yeast</name>
    <dbReference type="NCBI Taxonomy" id="36015"/>
    <lineage>
        <taxon>Eukaryota</taxon>
        <taxon>Fungi</taxon>
        <taxon>Dikarya</taxon>
        <taxon>Ascomycota</taxon>
        <taxon>Saccharomycotina</taxon>
        <taxon>Pichiomycetes</taxon>
        <taxon>Pichiales</taxon>
        <taxon>Pichiaceae</taxon>
        <taxon>Pichia</taxon>
    </lineage>
</organism>
<dbReference type="PROSITE" id="PS51190">
    <property type="entry name" value="FATC"/>
    <property type="match status" value="1"/>
</dbReference>
<dbReference type="InterPro" id="IPR000403">
    <property type="entry name" value="PI3/4_kinase_cat_dom"/>
</dbReference>
<keyword evidence="10" id="KW-0227">DNA damage</keyword>
<dbReference type="GO" id="GO:0005524">
    <property type="term" value="F:ATP binding"/>
    <property type="evidence" value="ECO:0007669"/>
    <property type="project" value="UniProtKB-KW"/>
</dbReference>